<evidence type="ECO:0000313" key="2">
    <source>
        <dbReference type="Proteomes" id="UP000694844"/>
    </source>
</evidence>
<dbReference type="OrthoDB" id="6039684at2759"/>
<keyword evidence="2" id="KW-1185">Reference proteome</keyword>
<name>A0A8B8CST8_CRAVI</name>
<reference evidence="3" key="1">
    <citation type="submission" date="2025-08" db="UniProtKB">
        <authorList>
            <consortium name="RefSeq"/>
        </authorList>
    </citation>
    <scope>IDENTIFICATION</scope>
    <source>
        <tissue evidence="3">Whole sample</tissue>
    </source>
</reference>
<feature type="chain" id="PRO_5034010411" evidence="1">
    <location>
        <begin position="20"/>
        <end position="108"/>
    </location>
</feature>
<organism evidence="2 3">
    <name type="scientific">Crassostrea virginica</name>
    <name type="common">Eastern oyster</name>
    <dbReference type="NCBI Taxonomy" id="6565"/>
    <lineage>
        <taxon>Eukaryota</taxon>
        <taxon>Metazoa</taxon>
        <taxon>Spiralia</taxon>
        <taxon>Lophotrochozoa</taxon>
        <taxon>Mollusca</taxon>
        <taxon>Bivalvia</taxon>
        <taxon>Autobranchia</taxon>
        <taxon>Pteriomorphia</taxon>
        <taxon>Ostreida</taxon>
        <taxon>Ostreoidea</taxon>
        <taxon>Ostreidae</taxon>
        <taxon>Crassostrea</taxon>
    </lineage>
</organism>
<dbReference type="AlphaFoldDB" id="A0A8B8CST8"/>
<evidence type="ECO:0000313" key="3">
    <source>
        <dbReference type="RefSeq" id="XP_022318907.1"/>
    </source>
</evidence>
<keyword evidence="1" id="KW-0732">Signal</keyword>
<proteinExistence type="predicted"/>
<sequence>MHPIVLPLLLLLTLGSGHAAVNPCSYIRGIMGLNFFESQHSSGQWVVMNCAQGSAYNEQTCSCSDYIFGCQLYATSNIKEFAYIINGVIQYKTCPFDTVYKADSCGCY</sequence>
<gene>
    <name evidence="3" type="primary">LOC111121769</name>
</gene>
<dbReference type="RefSeq" id="XP_022318907.1">
    <property type="nucleotide sequence ID" value="XM_022463199.1"/>
</dbReference>
<evidence type="ECO:0000256" key="1">
    <source>
        <dbReference type="SAM" id="SignalP"/>
    </source>
</evidence>
<dbReference type="Proteomes" id="UP000694844">
    <property type="component" value="Chromosome 2"/>
</dbReference>
<accession>A0A8B8CST8</accession>
<feature type="signal peptide" evidence="1">
    <location>
        <begin position="1"/>
        <end position="19"/>
    </location>
</feature>
<dbReference type="GeneID" id="111121769"/>
<dbReference type="KEGG" id="cvn:111121769"/>
<protein>
    <submittedName>
        <fullName evidence="3">Uncharacterized protein LOC111121769</fullName>
    </submittedName>
</protein>